<evidence type="ECO:0000259" key="7">
    <source>
        <dbReference type="PROSITE" id="PS51910"/>
    </source>
</evidence>
<evidence type="ECO:0000256" key="3">
    <source>
        <dbReference type="ARBA" id="ARBA00022669"/>
    </source>
</evidence>
<dbReference type="GO" id="GO:0005975">
    <property type="term" value="P:carbohydrate metabolic process"/>
    <property type="evidence" value="ECO:0007669"/>
    <property type="project" value="InterPro"/>
</dbReference>
<comment type="similarity">
    <text evidence="1">Belongs to the glycosyl hydrolase 18 family. Chitinase class V subfamily.</text>
</comment>
<keyword evidence="3 4" id="KW-0147">Chitin-binding</keyword>
<keyword evidence="5" id="KW-0732">Signal</keyword>
<dbReference type="Gene3D" id="3.10.50.10">
    <property type="match status" value="1"/>
</dbReference>
<gene>
    <name evidence="8" type="ORF">K469DRAFT_589969</name>
</gene>
<dbReference type="InterPro" id="IPR017853">
    <property type="entry name" value="GH"/>
</dbReference>
<dbReference type="InterPro" id="IPR029070">
    <property type="entry name" value="Chitinase_insertion_sf"/>
</dbReference>
<dbReference type="PANTHER" id="PTHR11177:SF337">
    <property type="entry name" value="CHITINASE"/>
    <property type="match status" value="1"/>
</dbReference>
<dbReference type="PANTHER" id="PTHR11177">
    <property type="entry name" value="CHITINASE"/>
    <property type="match status" value="1"/>
</dbReference>
<keyword evidence="4" id="KW-1015">Disulfide bond</keyword>
<dbReference type="InterPro" id="IPR011583">
    <property type="entry name" value="Chitinase_II/V-like_cat"/>
</dbReference>
<feature type="disulfide bond" evidence="4">
    <location>
        <begin position="316"/>
        <end position="330"/>
    </location>
</feature>
<dbReference type="Proteomes" id="UP000800200">
    <property type="component" value="Unassembled WGS sequence"/>
</dbReference>
<dbReference type="SUPFAM" id="SSF57016">
    <property type="entry name" value="Plant lectins/antimicrobial peptides"/>
    <property type="match status" value="1"/>
</dbReference>
<dbReference type="SMART" id="SM00636">
    <property type="entry name" value="Glyco_18"/>
    <property type="match status" value="1"/>
</dbReference>
<dbReference type="Pfam" id="PF00704">
    <property type="entry name" value="Glyco_hydro_18"/>
    <property type="match status" value="1"/>
</dbReference>
<organism evidence="8 9">
    <name type="scientific">Zopfia rhizophila CBS 207.26</name>
    <dbReference type="NCBI Taxonomy" id="1314779"/>
    <lineage>
        <taxon>Eukaryota</taxon>
        <taxon>Fungi</taxon>
        <taxon>Dikarya</taxon>
        <taxon>Ascomycota</taxon>
        <taxon>Pezizomycotina</taxon>
        <taxon>Dothideomycetes</taxon>
        <taxon>Dothideomycetes incertae sedis</taxon>
        <taxon>Zopfiaceae</taxon>
        <taxon>Zopfia</taxon>
    </lineage>
</organism>
<sequence>MIFRQLLALLAPLFLARSADARFLIYYDQWHNDRPGSPEDRVGIDHVILAFAQSNNTSAFQPIIPISTVRQEYPQAKVMIAVGGWGDNEGFSQAVRSATSRATFAQAVASLIQTHRADGVDIDWEYPGGNGADYKQNPNSGRTGEIEQYPLLLAAIRTTIGKDKILSIAVPGLKRDMIAFTPKTGPQIWPSVDYINVMSYDLMNRRDNVTKHHTPIIGSGEAIQNYLDIGAPSQKINLGFAYYAKWFTTATDCGNQPFDCAVAVLENPNDGSDTGRSGAWTFEKVHMEPVPKASEIAVSMDGTCGAQKKTKCATGCCGQYGYCGTGEEHCGGGCQHAFGTGCMGADVAGSWQRALTNGVLDPEQGGQYFYDGKERLFWTWETPKLIARKFAEIVEAKGLGGVMAWSLGEDSYDWSHIMAMATNQCD</sequence>
<evidence type="ECO:0000256" key="4">
    <source>
        <dbReference type="PROSITE-ProRule" id="PRU00261"/>
    </source>
</evidence>
<dbReference type="GO" id="GO:0008843">
    <property type="term" value="F:endochitinase activity"/>
    <property type="evidence" value="ECO:0007669"/>
    <property type="project" value="UniProtKB-EC"/>
</dbReference>
<feature type="domain" description="Chitin-binding type-1" evidence="6">
    <location>
        <begin position="301"/>
        <end position="344"/>
    </location>
</feature>
<dbReference type="SUPFAM" id="SSF51445">
    <property type="entry name" value="(Trans)glycosidases"/>
    <property type="match status" value="1"/>
</dbReference>
<feature type="domain" description="GH18" evidence="7">
    <location>
        <begin position="21"/>
        <end position="425"/>
    </location>
</feature>
<evidence type="ECO:0000259" key="6">
    <source>
        <dbReference type="PROSITE" id="PS50941"/>
    </source>
</evidence>
<dbReference type="PROSITE" id="PS50941">
    <property type="entry name" value="CHIT_BIND_I_2"/>
    <property type="match status" value="1"/>
</dbReference>
<feature type="signal peptide" evidence="5">
    <location>
        <begin position="1"/>
        <end position="21"/>
    </location>
</feature>
<dbReference type="EMBL" id="ML994653">
    <property type="protein sequence ID" value="KAF2181254.1"/>
    <property type="molecule type" value="Genomic_DNA"/>
</dbReference>
<reference evidence="8" key="1">
    <citation type="journal article" date="2020" name="Stud. Mycol.">
        <title>101 Dothideomycetes genomes: a test case for predicting lifestyles and emergence of pathogens.</title>
        <authorList>
            <person name="Haridas S."/>
            <person name="Albert R."/>
            <person name="Binder M."/>
            <person name="Bloem J."/>
            <person name="Labutti K."/>
            <person name="Salamov A."/>
            <person name="Andreopoulos B."/>
            <person name="Baker S."/>
            <person name="Barry K."/>
            <person name="Bills G."/>
            <person name="Bluhm B."/>
            <person name="Cannon C."/>
            <person name="Castanera R."/>
            <person name="Culley D."/>
            <person name="Daum C."/>
            <person name="Ezra D."/>
            <person name="Gonzalez J."/>
            <person name="Henrissat B."/>
            <person name="Kuo A."/>
            <person name="Liang C."/>
            <person name="Lipzen A."/>
            <person name="Lutzoni F."/>
            <person name="Magnuson J."/>
            <person name="Mondo S."/>
            <person name="Nolan M."/>
            <person name="Ohm R."/>
            <person name="Pangilinan J."/>
            <person name="Park H.-J."/>
            <person name="Ramirez L."/>
            <person name="Alfaro M."/>
            <person name="Sun H."/>
            <person name="Tritt A."/>
            <person name="Yoshinaga Y."/>
            <person name="Zwiers L.-H."/>
            <person name="Turgeon B."/>
            <person name="Goodwin S."/>
            <person name="Spatafora J."/>
            <person name="Crous P."/>
            <person name="Grigoriev I."/>
        </authorList>
    </citation>
    <scope>NUCLEOTIDE SEQUENCE</scope>
    <source>
        <strain evidence="8">CBS 207.26</strain>
    </source>
</reference>
<dbReference type="InterPro" id="IPR036861">
    <property type="entry name" value="Endochitinase-like_sf"/>
</dbReference>
<dbReference type="GO" id="GO:0008061">
    <property type="term" value="F:chitin binding"/>
    <property type="evidence" value="ECO:0007669"/>
    <property type="project" value="UniProtKB-UniRule"/>
</dbReference>
<protein>
    <recommendedName>
        <fullName evidence="2">chitinase</fullName>
        <ecNumber evidence="2">3.2.1.14</ecNumber>
    </recommendedName>
</protein>
<evidence type="ECO:0000313" key="8">
    <source>
        <dbReference type="EMBL" id="KAF2181254.1"/>
    </source>
</evidence>
<dbReference type="EC" id="3.2.1.14" evidence="2"/>
<evidence type="ECO:0000313" key="9">
    <source>
        <dbReference type="Proteomes" id="UP000800200"/>
    </source>
</evidence>
<accession>A0A6A6DNW0</accession>
<dbReference type="OrthoDB" id="73875at2759"/>
<evidence type="ECO:0000256" key="5">
    <source>
        <dbReference type="SAM" id="SignalP"/>
    </source>
</evidence>
<dbReference type="GO" id="GO:0006032">
    <property type="term" value="P:chitin catabolic process"/>
    <property type="evidence" value="ECO:0007669"/>
    <property type="project" value="TreeGrafter"/>
</dbReference>
<keyword evidence="9" id="KW-1185">Reference proteome</keyword>
<evidence type="ECO:0000256" key="1">
    <source>
        <dbReference type="ARBA" id="ARBA00008682"/>
    </source>
</evidence>
<dbReference type="GO" id="GO:0005576">
    <property type="term" value="C:extracellular region"/>
    <property type="evidence" value="ECO:0007669"/>
    <property type="project" value="TreeGrafter"/>
</dbReference>
<dbReference type="InterPro" id="IPR001002">
    <property type="entry name" value="Chitin-bd_1"/>
</dbReference>
<dbReference type="PROSITE" id="PS51910">
    <property type="entry name" value="GH18_2"/>
    <property type="match status" value="1"/>
</dbReference>
<feature type="chain" id="PRO_5025481118" description="chitinase" evidence="5">
    <location>
        <begin position="22"/>
        <end position="426"/>
    </location>
</feature>
<proteinExistence type="inferred from homology"/>
<dbReference type="CDD" id="cd00035">
    <property type="entry name" value="ChtBD1"/>
    <property type="match status" value="1"/>
</dbReference>
<dbReference type="InterPro" id="IPR001223">
    <property type="entry name" value="Glyco_hydro18_cat"/>
</dbReference>
<dbReference type="Gene3D" id="3.20.20.80">
    <property type="entry name" value="Glycosidases"/>
    <property type="match status" value="2"/>
</dbReference>
<name>A0A6A6DNW0_9PEZI</name>
<dbReference type="Gene3D" id="3.30.60.10">
    <property type="entry name" value="Endochitinase-like"/>
    <property type="match status" value="1"/>
</dbReference>
<evidence type="ECO:0000256" key="2">
    <source>
        <dbReference type="ARBA" id="ARBA00012729"/>
    </source>
</evidence>
<dbReference type="AlphaFoldDB" id="A0A6A6DNW0"/>
<comment type="caution">
    <text evidence="4">Lacks conserved residue(s) required for the propagation of feature annotation.</text>
</comment>
<dbReference type="InterPro" id="IPR050314">
    <property type="entry name" value="Glycosyl_Hydrlase_18"/>
</dbReference>